<feature type="compositionally biased region" description="Acidic residues" evidence="1">
    <location>
        <begin position="425"/>
        <end position="440"/>
    </location>
</feature>
<evidence type="ECO:0000313" key="2">
    <source>
        <dbReference type="EMBL" id="KAF6761102.1"/>
    </source>
</evidence>
<protein>
    <submittedName>
        <fullName evidence="2">Uncharacterized protein</fullName>
    </submittedName>
</protein>
<dbReference type="OrthoDB" id="10333687at2759"/>
<proteinExistence type="predicted"/>
<keyword evidence="3" id="KW-1185">Reference proteome</keyword>
<feature type="compositionally biased region" description="Acidic residues" evidence="1">
    <location>
        <begin position="204"/>
        <end position="223"/>
    </location>
</feature>
<name>A0A8H6MEK7_9AGAR</name>
<gene>
    <name evidence="2" type="ORF">DFP72DRAFT_880088</name>
</gene>
<feature type="region of interest" description="Disordered" evidence="1">
    <location>
        <begin position="389"/>
        <end position="409"/>
    </location>
</feature>
<dbReference type="AlphaFoldDB" id="A0A8H6MEK7"/>
<organism evidence="2 3">
    <name type="scientific">Ephemerocybe angulata</name>
    <dbReference type="NCBI Taxonomy" id="980116"/>
    <lineage>
        <taxon>Eukaryota</taxon>
        <taxon>Fungi</taxon>
        <taxon>Dikarya</taxon>
        <taxon>Basidiomycota</taxon>
        <taxon>Agaricomycotina</taxon>
        <taxon>Agaricomycetes</taxon>
        <taxon>Agaricomycetidae</taxon>
        <taxon>Agaricales</taxon>
        <taxon>Agaricineae</taxon>
        <taxon>Psathyrellaceae</taxon>
        <taxon>Ephemerocybe</taxon>
    </lineage>
</organism>
<evidence type="ECO:0000256" key="1">
    <source>
        <dbReference type="SAM" id="MobiDB-lite"/>
    </source>
</evidence>
<dbReference type="Proteomes" id="UP000521943">
    <property type="component" value="Unassembled WGS sequence"/>
</dbReference>
<comment type="caution">
    <text evidence="2">The sequence shown here is derived from an EMBL/GenBank/DDBJ whole genome shotgun (WGS) entry which is preliminary data.</text>
</comment>
<feature type="region of interest" description="Disordered" evidence="1">
    <location>
        <begin position="425"/>
        <end position="445"/>
    </location>
</feature>
<dbReference type="EMBL" id="JACGCI010000010">
    <property type="protein sequence ID" value="KAF6761102.1"/>
    <property type="molecule type" value="Genomic_DNA"/>
</dbReference>
<feature type="compositionally biased region" description="Basic and acidic residues" evidence="1">
    <location>
        <begin position="389"/>
        <end position="398"/>
    </location>
</feature>
<reference evidence="2 3" key="1">
    <citation type="submission" date="2020-07" db="EMBL/GenBank/DDBJ databases">
        <title>Comparative genomics of pyrophilous fungi reveals a link between fire events and developmental genes.</title>
        <authorList>
            <consortium name="DOE Joint Genome Institute"/>
            <person name="Steindorff A.S."/>
            <person name="Carver A."/>
            <person name="Calhoun S."/>
            <person name="Stillman K."/>
            <person name="Liu H."/>
            <person name="Lipzen A."/>
            <person name="Pangilinan J."/>
            <person name="Labutti K."/>
            <person name="Bruns T.D."/>
            <person name="Grigoriev I.V."/>
        </authorList>
    </citation>
    <scope>NUCLEOTIDE SEQUENCE [LARGE SCALE GENOMIC DNA]</scope>
    <source>
        <strain evidence="2 3">CBS 144469</strain>
    </source>
</reference>
<evidence type="ECO:0000313" key="3">
    <source>
        <dbReference type="Proteomes" id="UP000521943"/>
    </source>
</evidence>
<feature type="region of interest" description="Disordered" evidence="1">
    <location>
        <begin position="187"/>
        <end position="223"/>
    </location>
</feature>
<sequence>MPPSTSISPGSVFEIILVAQAALLGNRCTDLVWQAIFAWTSILQHINNCALIVPGSSRVGMGRGDCRYLRQRLRGCSGVWFYEREISPPKRTELSLSTLPLTPSLADIHLPYPYTPLSEHSSPCTMDEFWPVDLTREAACESWHAGECAKCAAVSLSEWIDPPKLFLGSSMEEQREEVATQREWFDSPKLFSGSPMGEQREADSDLEDEELEEEEEGEEWFDAPEDFESTASDPLSRAQNILIRLGDEPEWDGLLVPASLFADCAFFADELVYTSFDTQSQTAVVEIEQGAMVSISDIQAFIAYLHGWRPHQPWLMSVHSFYDGVAKLAKLWNFDAEECNVEAPSPVISYMEPEEELSESDGDLDPTLVEGLKGLGRYLERYLKQCDETEGSSERDYTQDDAILDPMDSHVARGSGMYLEDMSDYEDEEQEDGFSSDDSGESSGPESEVRLVHIIFEAEALQASVPAELFARPEAAYFWETCIGWHACHCIDGECTGDPAVSIFPKDGVSRNDLEMFVRYLEGWRPTDLRDVYKLYSSVHKFARLWKFEDAERFAVEMVPCLAFAPVTDTP</sequence>
<accession>A0A8H6MEK7</accession>